<dbReference type="KEGG" id="vg:4156974"/>
<accession>Q1A0H9</accession>
<dbReference type="EMBL" id="DQ398043">
    <property type="protein sequence ID" value="ABE67357.1"/>
    <property type="molecule type" value="Genomic_DNA"/>
</dbReference>
<organism evidence="3 4">
    <name type="scientific">Mycobacterium phage Che12</name>
    <dbReference type="NCBI Taxonomy" id="2911435"/>
    <lineage>
        <taxon>Viruses</taxon>
        <taxon>Duplodnaviria</taxon>
        <taxon>Heunggongvirae</taxon>
        <taxon>Uroviricota</taxon>
        <taxon>Caudoviricetes</taxon>
        <taxon>Fromanvirus</taxon>
        <taxon>Fromanvirus Che12</taxon>
    </lineage>
</organism>
<evidence type="ECO:0000256" key="2">
    <source>
        <dbReference type="SAM" id="Phobius"/>
    </source>
</evidence>
<dbReference type="RefSeq" id="YP_655617.1">
    <property type="nucleotide sequence ID" value="NC_008203.1"/>
</dbReference>
<dbReference type="Proteomes" id="UP000002541">
    <property type="component" value="Segment"/>
</dbReference>
<name>Q1A0H9_9CAUD</name>
<gene>
    <name evidence="3" type="primary">38</name>
    <name evidence="3" type="ORF">PBI_CHE12_38</name>
</gene>
<reference evidence="3 4" key="1">
    <citation type="journal article" date="2006" name="PLoS Genet.">
        <title>Exploring the mycobacteriophage metaproteome: phage genomics as an educational platform.</title>
        <authorList>
            <person name="Hatfull G.F."/>
            <person name="Pedulla M.L."/>
            <person name="Jacobs-Sera D."/>
            <person name="Cichon P.M."/>
            <person name="Foley A."/>
            <person name="Ford M.E."/>
            <person name="Gonda R.M."/>
            <person name="Houtz J.M."/>
            <person name="Hryckowian A.J."/>
            <person name="Kelchner V.A."/>
            <person name="Namburi S."/>
            <person name="Pajcini K.V."/>
            <person name="Popovich M.G."/>
            <person name="Schleicher D.T."/>
            <person name="Simanek B.Z."/>
            <person name="Smith A.L."/>
            <person name="Zdanowicz G.M."/>
            <person name="Kumar V."/>
            <person name="Peebles C.L."/>
            <person name="Jacobs W.R.Jr."/>
            <person name="Lawrence J.G."/>
            <person name="Hendrix R.W."/>
        </authorList>
    </citation>
    <scope>NUCLEOTIDE SEQUENCE [LARGE SCALE GENOMIC DNA]</scope>
</reference>
<keyword evidence="4" id="KW-1185">Reference proteome</keyword>
<evidence type="ECO:0000256" key="1">
    <source>
        <dbReference type="SAM" id="MobiDB-lite"/>
    </source>
</evidence>
<keyword evidence="2" id="KW-0472">Membrane</keyword>
<evidence type="ECO:0000313" key="3">
    <source>
        <dbReference type="EMBL" id="ABE67357.1"/>
    </source>
</evidence>
<feature type="region of interest" description="Disordered" evidence="1">
    <location>
        <begin position="1"/>
        <end position="22"/>
    </location>
</feature>
<dbReference type="OrthoDB" id="28099at10239"/>
<sequence>MTYPQHPQYPQQPYPNYPPPAPQPTVLPVRTNHAMHLLLSVITCGMWLPVWIIVAMINSGRTRKIY</sequence>
<feature type="compositionally biased region" description="Pro residues" evidence="1">
    <location>
        <begin position="10"/>
        <end position="22"/>
    </location>
</feature>
<feature type="transmembrane region" description="Helical" evidence="2">
    <location>
        <begin position="34"/>
        <end position="57"/>
    </location>
</feature>
<protein>
    <submittedName>
        <fullName evidence="3">Uncharacterized protein</fullName>
    </submittedName>
</protein>
<proteinExistence type="predicted"/>
<keyword evidence="2" id="KW-1133">Transmembrane helix</keyword>
<keyword evidence="2" id="KW-0812">Transmembrane</keyword>
<evidence type="ECO:0000313" key="4">
    <source>
        <dbReference type="Proteomes" id="UP000002541"/>
    </source>
</evidence>